<dbReference type="InterPro" id="IPR021765">
    <property type="entry name" value="UstYa-like"/>
</dbReference>
<comment type="similarity">
    <text evidence="3">Belongs to the ustYa family.</text>
</comment>
<evidence type="ECO:0000256" key="3">
    <source>
        <dbReference type="ARBA" id="ARBA00035112"/>
    </source>
</evidence>
<dbReference type="Proteomes" id="UP000235672">
    <property type="component" value="Unassembled WGS sequence"/>
</dbReference>
<accession>A0A2J6PGF3</accession>
<dbReference type="STRING" id="1745343.A0A2J6PGF3"/>
<reference evidence="4 5" key="1">
    <citation type="submission" date="2016-05" db="EMBL/GenBank/DDBJ databases">
        <title>A degradative enzymes factory behind the ericoid mycorrhizal symbiosis.</title>
        <authorList>
            <consortium name="DOE Joint Genome Institute"/>
            <person name="Martino E."/>
            <person name="Morin E."/>
            <person name="Grelet G."/>
            <person name="Kuo A."/>
            <person name="Kohler A."/>
            <person name="Daghino S."/>
            <person name="Barry K."/>
            <person name="Choi C."/>
            <person name="Cichocki N."/>
            <person name="Clum A."/>
            <person name="Copeland A."/>
            <person name="Hainaut M."/>
            <person name="Haridas S."/>
            <person name="Labutti K."/>
            <person name="Lindquist E."/>
            <person name="Lipzen A."/>
            <person name="Khouja H.-R."/>
            <person name="Murat C."/>
            <person name="Ohm R."/>
            <person name="Olson A."/>
            <person name="Spatafora J."/>
            <person name="Veneault-Fourrey C."/>
            <person name="Henrissat B."/>
            <person name="Grigoriev I."/>
            <person name="Martin F."/>
            <person name="Perotto S."/>
        </authorList>
    </citation>
    <scope>NUCLEOTIDE SEQUENCE [LARGE SCALE GENOMIC DNA]</scope>
    <source>
        <strain evidence="4 5">UAMH 7357</strain>
    </source>
</reference>
<evidence type="ECO:0000313" key="5">
    <source>
        <dbReference type="Proteomes" id="UP000235672"/>
    </source>
</evidence>
<dbReference type="OrthoDB" id="3558352at2759"/>
<gene>
    <name evidence="4" type="ORF">NA56DRAFT_445369</name>
</gene>
<proteinExistence type="inferred from homology"/>
<dbReference type="GO" id="GO:0016491">
    <property type="term" value="F:oxidoreductase activity"/>
    <property type="evidence" value="ECO:0007669"/>
    <property type="project" value="UniProtKB-KW"/>
</dbReference>
<evidence type="ECO:0000256" key="2">
    <source>
        <dbReference type="ARBA" id="ARBA00023002"/>
    </source>
</evidence>
<keyword evidence="2" id="KW-0560">Oxidoreductase</keyword>
<sequence>MHQILDCPDECPLQCSRQPRSHIVRSKFVSPQDNSSKLLDAWYLLRSSGVFILWSRITRVCNILFRFDMSPQLYDKLQQDEFEISKSELPPRERENHSSPTQFQSWKLPLLLFITAISLSLNLVMVAKLAGRSEHLLSQAAFFPHFPMETVTFTSRETPFYGNDSAADQAWNSMVPIGSGYLRVPNPRRYGLAPSKIIKNDTEGSEIFQASVIHQLHCVGYFRAYILAREQGIEPNQTYTHIIHCIDYVRQAILCTADTTLEGSNAEGIFSGTGAIHQCRNWNAVKKFLVEKRANDFERSILHT</sequence>
<name>A0A2J6PGF3_9HELO</name>
<dbReference type="Pfam" id="PF11807">
    <property type="entry name" value="UstYa"/>
    <property type="match status" value="1"/>
</dbReference>
<dbReference type="EMBL" id="KZ613536">
    <property type="protein sequence ID" value="PMD13117.1"/>
    <property type="molecule type" value="Genomic_DNA"/>
</dbReference>
<dbReference type="PANTHER" id="PTHR33365:SF11">
    <property type="entry name" value="TAT PATHWAY SIGNAL SEQUENCE"/>
    <property type="match status" value="1"/>
</dbReference>
<evidence type="ECO:0008006" key="6">
    <source>
        <dbReference type="Google" id="ProtNLM"/>
    </source>
</evidence>
<comment type="pathway">
    <text evidence="1">Mycotoxin biosynthesis.</text>
</comment>
<dbReference type="GO" id="GO:0043386">
    <property type="term" value="P:mycotoxin biosynthetic process"/>
    <property type="evidence" value="ECO:0007669"/>
    <property type="project" value="InterPro"/>
</dbReference>
<dbReference type="PANTHER" id="PTHR33365">
    <property type="entry name" value="YALI0B05434P"/>
    <property type="match status" value="1"/>
</dbReference>
<keyword evidence="5" id="KW-1185">Reference proteome</keyword>
<evidence type="ECO:0000313" key="4">
    <source>
        <dbReference type="EMBL" id="PMD13117.1"/>
    </source>
</evidence>
<evidence type="ECO:0000256" key="1">
    <source>
        <dbReference type="ARBA" id="ARBA00004685"/>
    </source>
</evidence>
<protein>
    <recommendedName>
        <fullName evidence="6">Oxidase ustYa</fullName>
    </recommendedName>
</protein>
<dbReference type="AlphaFoldDB" id="A0A2J6PGF3"/>
<organism evidence="4 5">
    <name type="scientific">Hyaloscypha hepaticicola</name>
    <dbReference type="NCBI Taxonomy" id="2082293"/>
    <lineage>
        <taxon>Eukaryota</taxon>
        <taxon>Fungi</taxon>
        <taxon>Dikarya</taxon>
        <taxon>Ascomycota</taxon>
        <taxon>Pezizomycotina</taxon>
        <taxon>Leotiomycetes</taxon>
        <taxon>Helotiales</taxon>
        <taxon>Hyaloscyphaceae</taxon>
        <taxon>Hyaloscypha</taxon>
    </lineage>
</organism>